<keyword evidence="4" id="KW-0808">Transferase</keyword>
<dbReference type="InterPro" id="IPR043128">
    <property type="entry name" value="Rev_trsase/Diguanyl_cyclase"/>
</dbReference>
<evidence type="ECO:0000313" key="5">
    <source>
        <dbReference type="Proteomes" id="UP001319883"/>
    </source>
</evidence>
<gene>
    <name evidence="4" type="ORF">KGQ91_00625</name>
</gene>
<feature type="domain" description="PAS" evidence="1">
    <location>
        <begin position="267"/>
        <end position="337"/>
    </location>
</feature>
<feature type="domain" description="PAC" evidence="2">
    <location>
        <begin position="90"/>
        <end position="142"/>
    </location>
</feature>
<reference evidence="4 5" key="1">
    <citation type="submission" date="2021-05" db="EMBL/GenBank/DDBJ databases">
        <title>Petroleum and Energy Research Collection (APPE): ex situ preservation of microbial diversity associated with the oil industry and exploitation of its biotechnological potential.</title>
        <authorList>
            <person name="Paixao C.T.M."/>
            <person name="Gomes M.B."/>
            <person name="Oliveira V.M."/>
        </authorList>
    </citation>
    <scope>NUCLEOTIDE SEQUENCE [LARGE SCALE GENOMIC DNA]</scope>
    <source>
        <strain evidence="4 5">LIT2</strain>
    </source>
</reference>
<feature type="domain" description="PAC" evidence="2">
    <location>
        <begin position="340"/>
        <end position="393"/>
    </location>
</feature>
<evidence type="ECO:0000259" key="1">
    <source>
        <dbReference type="PROSITE" id="PS50112"/>
    </source>
</evidence>
<feature type="domain" description="PAC" evidence="2">
    <location>
        <begin position="215"/>
        <end position="266"/>
    </location>
</feature>
<dbReference type="InterPro" id="IPR013767">
    <property type="entry name" value="PAS_fold"/>
</dbReference>
<evidence type="ECO:0000259" key="2">
    <source>
        <dbReference type="PROSITE" id="PS50113"/>
    </source>
</evidence>
<dbReference type="InterPro" id="IPR052155">
    <property type="entry name" value="Biofilm_reg_signaling"/>
</dbReference>
<dbReference type="InterPro" id="IPR000014">
    <property type="entry name" value="PAS"/>
</dbReference>
<dbReference type="InterPro" id="IPR000700">
    <property type="entry name" value="PAS-assoc_C"/>
</dbReference>
<name>A0ABS7WUC6_9GAMM</name>
<dbReference type="Pfam" id="PF08447">
    <property type="entry name" value="PAS_3"/>
    <property type="match status" value="1"/>
</dbReference>
<dbReference type="PANTHER" id="PTHR44757">
    <property type="entry name" value="DIGUANYLATE CYCLASE DGCP"/>
    <property type="match status" value="1"/>
</dbReference>
<dbReference type="Gene3D" id="3.30.70.270">
    <property type="match status" value="1"/>
</dbReference>
<keyword evidence="5" id="KW-1185">Reference proteome</keyword>
<dbReference type="SUPFAM" id="SSF55073">
    <property type="entry name" value="Nucleotide cyclase"/>
    <property type="match status" value="1"/>
</dbReference>
<dbReference type="NCBIfam" id="TIGR00254">
    <property type="entry name" value="GGDEF"/>
    <property type="match status" value="1"/>
</dbReference>
<dbReference type="PROSITE" id="PS50112">
    <property type="entry name" value="PAS"/>
    <property type="match status" value="2"/>
</dbReference>
<dbReference type="SMART" id="SM00267">
    <property type="entry name" value="GGDEF"/>
    <property type="match status" value="1"/>
</dbReference>
<evidence type="ECO:0000259" key="3">
    <source>
        <dbReference type="PROSITE" id="PS50887"/>
    </source>
</evidence>
<keyword evidence="4" id="KW-0548">Nucleotidyltransferase</keyword>
<dbReference type="SMART" id="SM00091">
    <property type="entry name" value="PAS"/>
    <property type="match status" value="3"/>
</dbReference>
<dbReference type="Pfam" id="PF00990">
    <property type="entry name" value="GGDEF"/>
    <property type="match status" value="1"/>
</dbReference>
<protein>
    <submittedName>
        <fullName evidence="4">Diguanylate cyclase</fullName>
        <ecNumber evidence="4">2.7.7.65</ecNumber>
    </submittedName>
</protein>
<sequence length="563" mass="64145">MSMPATSLQFLPRFMDAMLCASPAVVYATSADWWQGEVHYLGLNVAALCGIERDALREQPGRWLECLDSQCRRRLLTRLAEARRNGDSRLTLHYALTHLDGSRHHLQDDLVLHRDTDGRVVELVGSLVDVTERQALLERFEKLSEQLPGTLYQCRLTPDGRLDFPFVSAGIRRLFGLPPEAVLQEATAALERVHPEDVEGLWRSINRSARRLSVWRHEFRYRHPDGYQLWVQGQAKPERQADGSTLWHGFCEDVTLRKQAQLALAENERRYRFIVENVSDLILLIDADGLCRYASPSVERLLGYAPRAIQQRPLIELLPPDDAPRTQRYIHETSRLGSNLRIELRARHARGHYIWLETACSPYISPLNGRYEWILAVARDITDRKRHERKLHELSTTDSLTGALNRGAFLGCLNSALEQADVLATRLSLVIFDIDHFKTINDTWGHAAGDLVLSSLGDICRSTLRAEDIFGRIGGEEFALLLSAQSLQEAVVLAERLRRKFENAMVEFHNEWLNFTVSFGVAERRDHETAEALMHRADMGLYAAKRHGRNRVHQALAEPAPGR</sequence>
<dbReference type="Proteomes" id="UP001319883">
    <property type="component" value="Unassembled WGS sequence"/>
</dbReference>
<dbReference type="InterPro" id="IPR029787">
    <property type="entry name" value="Nucleotide_cyclase"/>
</dbReference>
<feature type="domain" description="GGDEF" evidence="3">
    <location>
        <begin position="425"/>
        <end position="557"/>
    </location>
</feature>
<dbReference type="CDD" id="cd00130">
    <property type="entry name" value="PAS"/>
    <property type="match status" value="2"/>
</dbReference>
<comment type="caution">
    <text evidence="4">The sequence shown here is derived from an EMBL/GenBank/DDBJ whole genome shotgun (WGS) entry which is preliminary data.</text>
</comment>
<dbReference type="PANTHER" id="PTHR44757:SF2">
    <property type="entry name" value="BIOFILM ARCHITECTURE MAINTENANCE PROTEIN MBAA"/>
    <property type="match status" value="1"/>
</dbReference>
<dbReference type="EC" id="2.7.7.65" evidence="4"/>
<accession>A0ABS7WUC6</accession>
<dbReference type="InterPro" id="IPR013655">
    <property type="entry name" value="PAS_fold_3"/>
</dbReference>
<dbReference type="InterPro" id="IPR000160">
    <property type="entry name" value="GGDEF_dom"/>
</dbReference>
<dbReference type="PROSITE" id="PS50887">
    <property type="entry name" value="GGDEF"/>
    <property type="match status" value="1"/>
</dbReference>
<feature type="domain" description="PAS" evidence="1">
    <location>
        <begin position="166"/>
        <end position="212"/>
    </location>
</feature>
<proteinExistence type="predicted"/>
<dbReference type="SMART" id="SM00086">
    <property type="entry name" value="PAC"/>
    <property type="match status" value="3"/>
</dbReference>
<dbReference type="NCBIfam" id="TIGR00229">
    <property type="entry name" value="sensory_box"/>
    <property type="match status" value="2"/>
</dbReference>
<dbReference type="RefSeq" id="WP_224419998.1">
    <property type="nucleotide sequence ID" value="NZ_JAGXFD010000001.1"/>
</dbReference>
<dbReference type="InterPro" id="IPR001610">
    <property type="entry name" value="PAC"/>
</dbReference>
<dbReference type="CDD" id="cd01949">
    <property type="entry name" value="GGDEF"/>
    <property type="match status" value="1"/>
</dbReference>
<dbReference type="PROSITE" id="PS50113">
    <property type="entry name" value="PAC"/>
    <property type="match status" value="3"/>
</dbReference>
<dbReference type="EMBL" id="JAGXFD010000001">
    <property type="protein sequence ID" value="MBZ9566203.1"/>
    <property type="molecule type" value="Genomic_DNA"/>
</dbReference>
<dbReference type="InterPro" id="IPR035965">
    <property type="entry name" value="PAS-like_dom_sf"/>
</dbReference>
<dbReference type="Gene3D" id="3.30.450.20">
    <property type="entry name" value="PAS domain"/>
    <property type="match status" value="3"/>
</dbReference>
<dbReference type="Pfam" id="PF00989">
    <property type="entry name" value="PAS"/>
    <property type="match status" value="1"/>
</dbReference>
<dbReference type="SUPFAM" id="SSF55785">
    <property type="entry name" value="PYP-like sensor domain (PAS domain)"/>
    <property type="match status" value="3"/>
</dbReference>
<dbReference type="GO" id="GO:0052621">
    <property type="term" value="F:diguanylate cyclase activity"/>
    <property type="evidence" value="ECO:0007669"/>
    <property type="project" value="UniProtKB-EC"/>
</dbReference>
<evidence type="ECO:0000313" key="4">
    <source>
        <dbReference type="EMBL" id="MBZ9566203.1"/>
    </source>
</evidence>
<organism evidence="4 5">
    <name type="scientific">Modicisalibacter tunisiensis</name>
    <dbReference type="NCBI Taxonomy" id="390637"/>
    <lineage>
        <taxon>Bacteria</taxon>
        <taxon>Pseudomonadati</taxon>
        <taxon>Pseudomonadota</taxon>
        <taxon>Gammaproteobacteria</taxon>
        <taxon>Oceanospirillales</taxon>
        <taxon>Halomonadaceae</taxon>
        <taxon>Modicisalibacter</taxon>
    </lineage>
</organism>